<keyword evidence="1" id="KW-0812">Transmembrane</keyword>
<gene>
    <name evidence="2" type="ORF">EZS28_055571</name>
</gene>
<keyword evidence="1" id="KW-0472">Membrane</keyword>
<dbReference type="Proteomes" id="UP000324800">
    <property type="component" value="Unassembled WGS sequence"/>
</dbReference>
<accession>A0A5J4Q0A2</accession>
<keyword evidence="1" id="KW-1133">Transmembrane helix</keyword>
<reference evidence="2 3" key="1">
    <citation type="submission" date="2019-03" db="EMBL/GenBank/DDBJ databases">
        <title>Single cell metagenomics reveals metabolic interactions within the superorganism composed of flagellate Streblomastix strix and complex community of Bacteroidetes bacteria on its surface.</title>
        <authorList>
            <person name="Treitli S.C."/>
            <person name="Kolisko M."/>
            <person name="Husnik F."/>
            <person name="Keeling P."/>
            <person name="Hampl V."/>
        </authorList>
    </citation>
    <scope>NUCLEOTIDE SEQUENCE [LARGE SCALE GENOMIC DNA]</scope>
    <source>
        <strain evidence="2">ST1C</strain>
    </source>
</reference>
<dbReference type="AlphaFoldDB" id="A0A5J4Q0A2"/>
<proteinExistence type="predicted"/>
<organism evidence="2 3">
    <name type="scientific">Streblomastix strix</name>
    <dbReference type="NCBI Taxonomy" id="222440"/>
    <lineage>
        <taxon>Eukaryota</taxon>
        <taxon>Metamonada</taxon>
        <taxon>Preaxostyla</taxon>
        <taxon>Oxymonadida</taxon>
        <taxon>Streblomastigidae</taxon>
        <taxon>Streblomastix</taxon>
    </lineage>
</organism>
<name>A0A5J4Q0A2_9EUKA</name>
<evidence type="ECO:0000256" key="1">
    <source>
        <dbReference type="SAM" id="Phobius"/>
    </source>
</evidence>
<evidence type="ECO:0000313" key="2">
    <source>
        <dbReference type="EMBL" id="KAA6314531.1"/>
    </source>
</evidence>
<feature type="non-terminal residue" evidence="2">
    <location>
        <position position="40"/>
    </location>
</feature>
<feature type="transmembrane region" description="Helical" evidence="1">
    <location>
        <begin position="6"/>
        <end position="29"/>
    </location>
</feature>
<sequence length="40" mass="4345">MVHDIILVYQEVVVMVVVTVAIQIGGATYERELKLSASLG</sequence>
<comment type="caution">
    <text evidence="2">The sequence shown here is derived from an EMBL/GenBank/DDBJ whole genome shotgun (WGS) entry which is preliminary data.</text>
</comment>
<dbReference type="EMBL" id="SNRW01047815">
    <property type="protein sequence ID" value="KAA6314531.1"/>
    <property type="molecule type" value="Genomic_DNA"/>
</dbReference>
<evidence type="ECO:0000313" key="3">
    <source>
        <dbReference type="Proteomes" id="UP000324800"/>
    </source>
</evidence>
<protein>
    <submittedName>
        <fullName evidence="2">Uncharacterized protein</fullName>
    </submittedName>
</protein>